<reference evidence="1" key="1">
    <citation type="submission" date="2020-05" db="EMBL/GenBank/DDBJ databases">
        <authorList>
            <person name="Chiriac C."/>
            <person name="Salcher M."/>
            <person name="Ghai R."/>
            <person name="Kavagutti S V."/>
        </authorList>
    </citation>
    <scope>NUCLEOTIDE SEQUENCE</scope>
</reference>
<dbReference type="AlphaFoldDB" id="A0A6J5Z2P5"/>
<name>A0A6J5Z2P5_9ZZZZ</name>
<proteinExistence type="predicted"/>
<gene>
    <name evidence="1" type="ORF">UFOPK3547_00076</name>
</gene>
<protein>
    <submittedName>
        <fullName evidence="1">Unannotated protein</fullName>
    </submittedName>
</protein>
<evidence type="ECO:0000313" key="1">
    <source>
        <dbReference type="EMBL" id="CAB4334550.1"/>
    </source>
</evidence>
<sequence length="144" mass="16020">MCQAEVKAAAAVKYPEIARSARRVRYEKAGGYKGKIERLTSLDKGKIAFREAVAKGPVSRAYWLLDIPPSQLPVVEKLVRSPRGETDLDSLLALFSALPTRQDRGKRLRWVVLHLRKRFAGTGYTIHSLGYGKGYRLGPIEAAP</sequence>
<organism evidence="1">
    <name type="scientific">freshwater metagenome</name>
    <dbReference type="NCBI Taxonomy" id="449393"/>
    <lineage>
        <taxon>unclassified sequences</taxon>
        <taxon>metagenomes</taxon>
        <taxon>ecological metagenomes</taxon>
    </lineage>
</organism>
<accession>A0A6J5Z2P5</accession>
<dbReference type="EMBL" id="CAESAN010000003">
    <property type="protein sequence ID" value="CAB4334550.1"/>
    <property type="molecule type" value="Genomic_DNA"/>
</dbReference>